<organism evidence="3 4">
    <name type="scientific">Micromonospora globbae</name>
    <dbReference type="NCBI Taxonomy" id="1894969"/>
    <lineage>
        <taxon>Bacteria</taxon>
        <taxon>Bacillati</taxon>
        <taxon>Actinomycetota</taxon>
        <taxon>Actinomycetes</taxon>
        <taxon>Micromonosporales</taxon>
        <taxon>Micromonosporaceae</taxon>
        <taxon>Micromonospora</taxon>
    </lineage>
</organism>
<dbReference type="Pfam" id="PF02583">
    <property type="entry name" value="Trns_repr_metal"/>
    <property type="match status" value="1"/>
</dbReference>
<proteinExistence type="inferred from homology"/>
<dbReference type="GO" id="GO:0045892">
    <property type="term" value="P:negative regulation of DNA-templated transcription"/>
    <property type="evidence" value="ECO:0007669"/>
    <property type="project" value="UniProtKB-ARBA"/>
</dbReference>
<dbReference type="InterPro" id="IPR003735">
    <property type="entry name" value="Metal_Tscrpt_repr"/>
</dbReference>
<evidence type="ECO:0000313" key="4">
    <source>
        <dbReference type="Proteomes" id="UP000285744"/>
    </source>
</evidence>
<dbReference type="GO" id="GO:0046872">
    <property type="term" value="F:metal ion binding"/>
    <property type="evidence" value="ECO:0007669"/>
    <property type="project" value="InterPro"/>
</dbReference>
<gene>
    <name evidence="3" type="ORF">D7I43_32325</name>
</gene>
<accession>A0A420ECC0</accession>
<dbReference type="AlphaFoldDB" id="A0A420ECC0"/>
<dbReference type="Proteomes" id="UP000285744">
    <property type="component" value="Unassembled WGS sequence"/>
</dbReference>
<dbReference type="InterPro" id="IPR038390">
    <property type="entry name" value="Metal_Tscrpt_repr_sf"/>
</dbReference>
<dbReference type="GO" id="GO:0003677">
    <property type="term" value="F:DNA binding"/>
    <property type="evidence" value="ECO:0007669"/>
    <property type="project" value="InterPro"/>
</dbReference>
<dbReference type="Gene3D" id="1.20.58.1000">
    <property type="entry name" value="Metal-sensitive repressor, helix protomer"/>
    <property type="match status" value="1"/>
</dbReference>
<comment type="similarity">
    <text evidence="1">Belongs to the CsoR family.</text>
</comment>
<dbReference type="RefSeq" id="WP_120332331.1">
    <property type="nucleotide sequence ID" value="NZ_JBFAVT010000033.1"/>
</dbReference>
<reference evidence="3 4" key="1">
    <citation type="journal article" date="2018" name="Int. J. Syst. Evol. Microbiol.">
        <title>Micromonospora globbae sp. nov., an endophytic actinomycete isolated from roots of Globba winitii C. H. Wright.</title>
        <authorList>
            <person name="Kuncharoen N."/>
            <person name="Pittayakhajonwut P."/>
            <person name="Tanasupawat S."/>
        </authorList>
    </citation>
    <scope>NUCLEOTIDE SEQUENCE [LARGE SCALE GENOMIC DNA]</scope>
    <source>
        <strain evidence="3 4">WPS1-2</strain>
    </source>
</reference>
<comment type="caution">
    <text evidence="3">The sequence shown here is derived from an EMBL/GenBank/DDBJ whole genome shotgun (WGS) entry which is preliminary data.</text>
</comment>
<evidence type="ECO:0000313" key="3">
    <source>
        <dbReference type="EMBL" id="RKF18325.1"/>
    </source>
</evidence>
<evidence type="ECO:0000256" key="2">
    <source>
        <dbReference type="ARBA" id="ARBA00023008"/>
    </source>
</evidence>
<keyword evidence="2" id="KW-0186">Copper</keyword>
<name>A0A420ECC0_9ACTN</name>
<protein>
    <submittedName>
        <fullName evidence="3">Uncharacterized protein</fullName>
    </submittedName>
</protein>
<evidence type="ECO:0000256" key="1">
    <source>
        <dbReference type="ARBA" id="ARBA00005428"/>
    </source>
</evidence>
<dbReference type="EMBL" id="RAQQ01000080">
    <property type="protein sequence ID" value="RKF18325.1"/>
    <property type="molecule type" value="Genomic_DNA"/>
</dbReference>
<sequence length="53" mass="5815">MYEDGRHSIEILDQLAATRGALDAVALLVLDEFTASAQNASPTPRTLNWQSRT</sequence>